<keyword evidence="3" id="KW-1185">Reference proteome</keyword>
<dbReference type="PROSITE" id="PS50127">
    <property type="entry name" value="UBC_2"/>
    <property type="match status" value="1"/>
</dbReference>
<evidence type="ECO:0000313" key="2">
    <source>
        <dbReference type="EMBL" id="PKY51960.1"/>
    </source>
</evidence>
<name>A0A2I1GZA8_9GLOM</name>
<evidence type="ECO:0000259" key="1">
    <source>
        <dbReference type="PROSITE" id="PS50127"/>
    </source>
</evidence>
<organism evidence="2 3">
    <name type="scientific">Rhizophagus irregularis</name>
    <dbReference type="NCBI Taxonomy" id="588596"/>
    <lineage>
        <taxon>Eukaryota</taxon>
        <taxon>Fungi</taxon>
        <taxon>Fungi incertae sedis</taxon>
        <taxon>Mucoromycota</taxon>
        <taxon>Glomeromycotina</taxon>
        <taxon>Glomeromycetes</taxon>
        <taxon>Glomerales</taxon>
        <taxon>Glomeraceae</taxon>
        <taxon>Rhizophagus</taxon>
    </lineage>
</organism>
<accession>A0A2I1GZA8</accession>
<evidence type="ECO:0000313" key="3">
    <source>
        <dbReference type="Proteomes" id="UP000234323"/>
    </source>
</evidence>
<dbReference type="VEuPathDB" id="FungiDB:RhiirFUN_026090"/>
<proteinExistence type="predicted"/>
<dbReference type="InterPro" id="IPR016135">
    <property type="entry name" value="UBQ-conjugating_enzyme/RWD"/>
</dbReference>
<dbReference type="AlphaFoldDB" id="A0A2I1GZA8"/>
<dbReference type="Proteomes" id="UP000234323">
    <property type="component" value="Unassembled WGS sequence"/>
</dbReference>
<feature type="domain" description="UBC core" evidence="1">
    <location>
        <begin position="1"/>
        <end position="127"/>
    </location>
</feature>
<dbReference type="VEuPathDB" id="FungiDB:FUN_001830"/>
<dbReference type="Gene3D" id="3.10.110.10">
    <property type="entry name" value="Ubiquitin Conjugating Enzyme"/>
    <property type="match status" value="1"/>
</dbReference>
<dbReference type="Pfam" id="PF00179">
    <property type="entry name" value="UQ_con"/>
    <property type="match status" value="1"/>
</dbReference>
<sequence>MELYKLGRDPSSSFSADPIDDGLFHWQVPSGTLYSGGVFYLDIRLPSDYPFKPSKVKFTTRIYYPNISGRGSIDVDFIRDQCTSGICQLLRDPKPECDLMPKISKINRNRYKATVREWTRKYVSETL</sequence>
<dbReference type="VEuPathDB" id="FungiDB:RhiirA1_542017"/>
<dbReference type="EMBL" id="LLXI01001110">
    <property type="protein sequence ID" value="PKY51960.1"/>
    <property type="molecule type" value="Genomic_DNA"/>
</dbReference>
<gene>
    <name evidence="2" type="ORF">RhiirA4_495311</name>
</gene>
<dbReference type="InterPro" id="IPR000608">
    <property type="entry name" value="UBC"/>
</dbReference>
<protein>
    <submittedName>
        <fullName evidence="2">Putative ubiquitin-conjugating enzyme e2-16 kDa</fullName>
    </submittedName>
</protein>
<dbReference type="PANTHER" id="PTHR24068">
    <property type="entry name" value="UBIQUITIN-CONJUGATING ENZYME E2"/>
    <property type="match status" value="1"/>
</dbReference>
<dbReference type="SMART" id="SM00212">
    <property type="entry name" value="UBCc"/>
    <property type="match status" value="1"/>
</dbReference>
<dbReference type="SUPFAM" id="SSF54495">
    <property type="entry name" value="UBC-like"/>
    <property type="match status" value="1"/>
</dbReference>
<comment type="caution">
    <text evidence="2">The sequence shown here is derived from an EMBL/GenBank/DDBJ whole genome shotgun (WGS) entry which is preliminary data.</text>
</comment>
<reference evidence="2 3" key="1">
    <citation type="submission" date="2015-10" db="EMBL/GenBank/DDBJ databases">
        <title>Genome analyses suggest a sexual origin of heterokaryosis in a supposedly ancient asexual fungus.</title>
        <authorList>
            <person name="Ropars J."/>
            <person name="Sedzielewska K."/>
            <person name="Noel J."/>
            <person name="Charron P."/>
            <person name="Farinelli L."/>
            <person name="Marton T."/>
            <person name="Kruger M."/>
            <person name="Pelin A."/>
            <person name="Brachmann A."/>
            <person name="Corradi N."/>
        </authorList>
    </citation>
    <scope>NUCLEOTIDE SEQUENCE [LARGE SCALE GENOMIC DNA]</scope>
    <source>
        <strain evidence="2 3">A4</strain>
    </source>
</reference>